<gene>
    <name evidence="1" type="ORF">LIER_13001</name>
</gene>
<reference evidence="1 2" key="1">
    <citation type="submission" date="2024-01" db="EMBL/GenBank/DDBJ databases">
        <title>The complete chloroplast genome sequence of Lithospermum erythrorhizon: insights into the phylogenetic relationship among Boraginaceae species and the maternal lineages of purple gromwells.</title>
        <authorList>
            <person name="Okada T."/>
            <person name="Watanabe K."/>
        </authorList>
    </citation>
    <scope>NUCLEOTIDE SEQUENCE [LARGE SCALE GENOMIC DNA]</scope>
</reference>
<dbReference type="PANTHER" id="PTHR36050:SF1">
    <property type="entry name" value="O-FUCOSYLTRANSFERASE 30"/>
    <property type="match status" value="1"/>
</dbReference>
<comment type="caution">
    <text evidence="1">The sequence shown here is derived from an EMBL/GenBank/DDBJ whole genome shotgun (WGS) entry which is preliminary data.</text>
</comment>
<dbReference type="AlphaFoldDB" id="A0AAV3PUL7"/>
<evidence type="ECO:0000313" key="1">
    <source>
        <dbReference type="EMBL" id="GAA0155229.1"/>
    </source>
</evidence>
<organism evidence="1 2">
    <name type="scientific">Lithospermum erythrorhizon</name>
    <name type="common">Purple gromwell</name>
    <name type="synonym">Lithospermum officinale var. erythrorhizon</name>
    <dbReference type="NCBI Taxonomy" id="34254"/>
    <lineage>
        <taxon>Eukaryota</taxon>
        <taxon>Viridiplantae</taxon>
        <taxon>Streptophyta</taxon>
        <taxon>Embryophyta</taxon>
        <taxon>Tracheophyta</taxon>
        <taxon>Spermatophyta</taxon>
        <taxon>Magnoliopsida</taxon>
        <taxon>eudicotyledons</taxon>
        <taxon>Gunneridae</taxon>
        <taxon>Pentapetalae</taxon>
        <taxon>asterids</taxon>
        <taxon>lamiids</taxon>
        <taxon>Boraginales</taxon>
        <taxon>Boraginaceae</taxon>
        <taxon>Boraginoideae</taxon>
        <taxon>Lithospermeae</taxon>
        <taxon>Lithospermum</taxon>
    </lineage>
</organism>
<dbReference type="PANTHER" id="PTHR36050">
    <property type="entry name" value="O-FUCOSYLTRANSFERASE 30"/>
    <property type="match status" value="1"/>
</dbReference>
<dbReference type="Proteomes" id="UP001454036">
    <property type="component" value="Unassembled WGS sequence"/>
</dbReference>
<protein>
    <submittedName>
        <fullName evidence="1">Protein modifying enzyme</fullName>
    </submittedName>
</protein>
<sequence>MNSIKANCSRNSKIHLVPPHSGFSNQLSEFKNVVLMSAILNRTLIVPPILDHHAVALGSCPKFKVLSPNDLRFAVWNHTIQLLRDQR</sequence>
<keyword evidence="2" id="KW-1185">Reference proteome</keyword>
<name>A0AAV3PUL7_LITER</name>
<evidence type="ECO:0000313" key="2">
    <source>
        <dbReference type="Proteomes" id="UP001454036"/>
    </source>
</evidence>
<accession>A0AAV3PUL7</accession>
<dbReference type="EMBL" id="BAABME010002573">
    <property type="protein sequence ID" value="GAA0155229.1"/>
    <property type="molecule type" value="Genomic_DNA"/>
</dbReference>
<proteinExistence type="predicted"/>